<dbReference type="OrthoDB" id="7164988at2"/>
<evidence type="ECO:0000256" key="1">
    <source>
        <dbReference type="SAM" id="MobiDB-lite"/>
    </source>
</evidence>
<feature type="region of interest" description="Disordered" evidence="1">
    <location>
        <begin position="953"/>
        <end position="987"/>
    </location>
</feature>
<dbReference type="EMBL" id="CP015994">
    <property type="protein sequence ID" value="ASI48208.1"/>
    <property type="molecule type" value="Genomic_DNA"/>
</dbReference>
<dbReference type="KEGG" id="aoh:AOV_02490"/>
<reference evidence="4" key="1">
    <citation type="submission" date="2018-06" db="EMBL/GenBank/DDBJ databases">
        <title>The Anaplasma ovis genome reveals a high proportion of pseudogenes.</title>
        <authorList>
            <person name="Liu Z."/>
            <person name="Peasley A.M."/>
            <person name="Yang J."/>
            <person name="Li Y."/>
            <person name="Guan G."/>
            <person name="Luo J."/>
            <person name="Yin H."/>
            <person name="Brayton K.A."/>
        </authorList>
    </citation>
    <scope>NUCLEOTIDE SEQUENCE [LARGE SCALE GENOMIC DNA]</scope>
    <source>
        <strain evidence="4">Haibei</strain>
    </source>
</reference>
<name>A0A2Z2L9B9_9RICK</name>
<dbReference type="Proteomes" id="UP000259762">
    <property type="component" value="Chromosome"/>
</dbReference>
<keyword evidence="4" id="KW-1185">Reference proteome</keyword>
<proteinExistence type="predicted"/>
<feature type="transmembrane region" description="Helical" evidence="2">
    <location>
        <begin position="530"/>
        <end position="554"/>
    </location>
</feature>
<feature type="transmembrane region" description="Helical" evidence="2">
    <location>
        <begin position="499"/>
        <end position="523"/>
    </location>
</feature>
<dbReference type="RefSeq" id="WP_075139487.1">
    <property type="nucleotide sequence ID" value="NZ_CP015994.1"/>
</dbReference>
<evidence type="ECO:0000313" key="4">
    <source>
        <dbReference type="Proteomes" id="UP000259762"/>
    </source>
</evidence>
<keyword evidence="2" id="KW-1133">Transmembrane helix</keyword>
<feature type="region of interest" description="Disordered" evidence="1">
    <location>
        <begin position="894"/>
        <end position="931"/>
    </location>
</feature>
<keyword evidence="2" id="KW-0812">Transmembrane</keyword>
<feature type="compositionally biased region" description="Basic and acidic residues" evidence="1">
    <location>
        <begin position="894"/>
        <end position="907"/>
    </location>
</feature>
<reference evidence="3 4" key="2">
    <citation type="journal article" date="2019" name="BMC Genomics">
        <title>The Anaplasma ovis genome reveals a high proportion of pseudogenes.</title>
        <authorList>
            <person name="Liu Z."/>
            <person name="Peasley A.M."/>
            <person name="Yang J."/>
            <person name="Li Y."/>
            <person name="Guan G."/>
            <person name="Luo J."/>
            <person name="Yin H."/>
            <person name="Brayton K.A."/>
        </authorList>
    </citation>
    <scope>NUCLEOTIDE SEQUENCE [LARGE SCALE GENOMIC DNA]</scope>
    <source>
        <strain evidence="3 4">Haibei</strain>
    </source>
</reference>
<evidence type="ECO:0000313" key="3">
    <source>
        <dbReference type="EMBL" id="ASI48208.1"/>
    </source>
</evidence>
<organism evidence="3 4">
    <name type="scientific">Anaplasma ovis str. Haibei</name>
    <dbReference type="NCBI Taxonomy" id="1248439"/>
    <lineage>
        <taxon>Bacteria</taxon>
        <taxon>Pseudomonadati</taxon>
        <taxon>Pseudomonadota</taxon>
        <taxon>Alphaproteobacteria</taxon>
        <taxon>Rickettsiales</taxon>
        <taxon>Anaplasmataceae</taxon>
        <taxon>Anaplasma</taxon>
    </lineage>
</organism>
<gene>
    <name evidence="3" type="ORF">AOV_02490</name>
</gene>
<accession>A0A2Z2L9B9</accession>
<sequence length="1018" mass="112145">MSELFLSFCSSPSETGRRKLRDVLAANPGLQRNLLAVISLTENGVLKIGHNHEFSGCRVRFTPPDSDPKNAEEPFFILDTDLDSELSESLARLTPDSVLLTGANIEEARLKAGVSVIVSNAESVQSLFSFIVHIIDSGMVLNKGEDCEEQRVSSSGKNVKKRIGSLMRSLFKGGSEHDDNEHSVLTSVFECYLDYYLERALGHIHAGGYDSNGDSAWELDPRFLHATLNGRALLHDEITTGILSSLHRGQAFISSTWSSQARHRVMLLSAVLRAINELPKNVKDEVRRDSSTRQRSSINFLCACGIAIYASEGRYVSLQNSDIRIRSLLQAMLADNPARYDEAAGMLAISHLASDKKYNKKLIQELMNDARFASVYHKHDIRCSEAQDLLLRLQSRYRRVCDLVQSCGGQPLLFPKFCIYSFFESLLPALERCGGFQLTLPIQIDSHIDRVRQGAAFGQYAPTISDLGRGGANAELLYQGRDADVESTPKFDDVRVRKALIRAVAVFVISAVILGITAILYLSGAISAQVMMAVGIIIGVVFVLSMVGLAFSYAKGRCGLDIARHRSAPMLTLCVSVRDRDLFNDAREQESISGFGIANGKLCMEGRPLPRDKYVAHVLGSEDEVPHGMCILFGMRATRDDGDLELIRTVSSRTAWPEGSTTSISFTECPYMGMDDCNVRCSASGQWSSRAGHIVLMKTLARAGRVNLLLSYLDAYVDLMCSDDGRNAIDPKFRTSKQWKLLCRDHAEHGVITAIYECCGMYIDERRRACLEYVTALLQVHDVSKIPGKKSHSGILSTLQHKYVDKYASNLHRLVNGPEFPFSDDAYKFALEKESGITFDSANWFFSQIVPVQFTRFMCADDRTLIYPQGNSSAAAGAGRQRDDEQPIMSEDKAYEEPQDSHLDVKRSAAGNRPQTMDSEPGDDDILSHSGAGATTYDDLSYYEEEETEICPNFAPDSDEEDFTARGVAPRQKKGGGAHGNTPTNCGAEYTTTSKMRVNSYKQHGGGAQGLCAGGGGQ</sequence>
<keyword evidence="2" id="KW-0472">Membrane</keyword>
<protein>
    <submittedName>
        <fullName evidence="3">Uncharacterized protein</fullName>
    </submittedName>
</protein>
<evidence type="ECO:0000256" key="2">
    <source>
        <dbReference type="SAM" id="Phobius"/>
    </source>
</evidence>
<dbReference type="AlphaFoldDB" id="A0A2Z2L9B9"/>